<evidence type="ECO:0000313" key="1">
    <source>
        <dbReference type="EMBL" id="KAG9232079.1"/>
    </source>
</evidence>
<gene>
    <name evidence="1" type="ORF">BJ875DRAFT_96378</name>
</gene>
<keyword evidence="2" id="KW-1185">Reference proteome</keyword>
<dbReference type="Proteomes" id="UP000824998">
    <property type="component" value="Unassembled WGS sequence"/>
</dbReference>
<protein>
    <submittedName>
        <fullName evidence="1">Uncharacterized protein</fullName>
    </submittedName>
</protein>
<dbReference type="EMBL" id="MU251566">
    <property type="protein sequence ID" value="KAG9232079.1"/>
    <property type="molecule type" value="Genomic_DNA"/>
</dbReference>
<organism evidence="1 2">
    <name type="scientific">Amylocarpus encephaloides</name>
    <dbReference type="NCBI Taxonomy" id="45428"/>
    <lineage>
        <taxon>Eukaryota</taxon>
        <taxon>Fungi</taxon>
        <taxon>Dikarya</taxon>
        <taxon>Ascomycota</taxon>
        <taxon>Pezizomycotina</taxon>
        <taxon>Leotiomycetes</taxon>
        <taxon>Helotiales</taxon>
        <taxon>Helotiales incertae sedis</taxon>
        <taxon>Amylocarpus</taxon>
    </lineage>
</organism>
<reference evidence="1" key="1">
    <citation type="journal article" date="2021" name="IMA Fungus">
        <title>Genomic characterization of three marine fungi, including Emericellopsis atlantica sp. nov. with signatures of a generalist lifestyle and marine biomass degradation.</title>
        <authorList>
            <person name="Hagestad O.C."/>
            <person name="Hou L."/>
            <person name="Andersen J.H."/>
            <person name="Hansen E.H."/>
            <person name="Altermark B."/>
            <person name="Li C."/>
            <person name="Kuhnert E."/>
            <person name="Cox R.J."/>
            <person name="Crous P.W."/>
            <person name="Spatafora J.W."/>
            <person name="Lail K."/>
            <person name="Amirebrahimi M."/>
            <person name="Lipzen A."/>
            <person name="Pangilinan J."/>
            <person name="Andreopoulos W."/>
            <person name="Hayes R.D."/>
            <person name="Ng V."/>
            <person name="Grigoriev I.V."/>
            <person name="Jackson S.A."/>
            <person name="Sutton T.D.S."/>
            <person name="Dobson A.D.W."/>
            <person name="Rama T."/>
        </authorList>
    </citation>
    <scope>NUCLEOTIDE SEQUENCE</scope>
    <source>
        <strain evidence="1">TRa018bII</strain>
    </source>
</reference>
<comment type="caution">
    <text evidence="1">The sequence shown here is derived from an EMBL/GenBank/DDBJ whole genome shotgun (WGS) entry which is preliminary data.</text>
</comment>
<proteinExistence type="predicted"/>
<sequence length="180" mass="20319">MDALLTARGSLLLSKEKAHHITSRRPSHETGFSLLTGIFLLRCCCGGGPRPLHRSFASTGRGLLLPQRWPKKNQRKKTSMYVMRPRRRDIAAASEAGVIRSRVNVYRGEEERARPRCILAADVAAKIPLASDAAIVSSRVSMPRRREKEREGEINTAGLQYNNHYRPVFPDVVRSPLRHR</sequence>
<evidence type="ECO:0000313" key="2">
    <source>
        <dbReference type="Proteomes" id="UP000824998"/>
    </source>
</evidence>
<name>A0A9P8C336_9HELO</name>
<dbReference type="AlphaFoldDB" id="A0A9P8C336"/>
<accession>A0A9P8C336</accession>